<dbReference type="SUPFAM" id="SSF52540">
    <property type="entry name" value="P-loop containing nucleoside triphosphate hydrolases"/>
    <property type="match status" value="1"/>
</dbReference>
<dbReference type="EMBL" id="CAJNOK010016906">
    <property type="protein sequence ID" value="CAF1254133.1"/>
    <property type="molecule type" value="Genomic_DNA"/>
</dbReference>
<dbReference type="Gene3D" id="3.90.176.10">
    <property type="entry name" value="Toxin ADP-ribosyltransferase, Chain A, domain 1"/>
    <property type="match status" value="1"/>
</dbReference>
<evidence type="ECO:0000256" key="1">
    <source>
        <dbReference type="ARBA" id="ARBA00008535"/>
    </source>
</evidence>
<comment type="caution">
    <text evidence="11">The sequence shown here is derived from an EMBL/GenBank/DDBJ whole genome shotgun (WGS) entry which is preliminary data.</text>
</comment>
<accession>A0A814ZM99</accession>
<dbReference type="EC" id="2.4.2.31" evidence="9"/>
<proteinExistence type="inferred from homology"/>
<keyword evidence="4 9" id="KW-0808">Transferase</keyword>
<dbReference type="OrthoDB" id="5985928at2759"/>
<evidence type="ECO:0000256" key="9">
    <source>
        <dbReference type="RuleBase" id="RU361228"/>
    </source>
</evidence>
<dbReference type="PROSITE" id="PS51996">
    <property type="entry name" value="TR_MART"/>
    <property type="match status" value="1"/>
</dbReference>
<evidence type="ECO:0000313" key="12">
    <source>
        <dbReference type="EMBL" id="CAF1254133.1"/>
    </source>
</evidence>
<dbReference type="EMBL" id="CAJOBA010038458">
    <property type="protein sequence ID" value="CAF4061194.1"/>
    <property type="molecule type" value="Genomic_DNA"/>
</dbReference>
<dbReference type="InterPro" id="IPR006703">
    <property type="entry name" value="G_AIG1"/>
</dbReference>
<keyword evidence="7" id="KW-0342">GTP-binding</keyword>
<evidence type="ECO:0000256" key="2">
    <source>
        <dbReference type="ARBA" id="ARBA00009558"/>
    </source>
</evidence>
<feature type="domain" description="AIG1-type G" evidence="10">
    <location>
        <begin position="101"/>
        <end position="307"/>
    </location>
</feature>
<sequence length="347" mass="39047">MDVYRGSQLDQSEIKAYSEAIGEYKCWLGFTSTTKNREVAQMFGDTLFIIDASSCGGSDISLLSQFTDEEEVLLPAGATFKIHKVVFDQETQKYCIFLELLPEVRLVVLGKTGTGKSSFGNTVLAREQFEADCAFESITTRCSVGLRVFNDKNWVIVDTPGFFDTKLPKQQVQREVAGSYQITAPGPHVFLVVVELGRFTEEEERAVEWITKIFGDRAVDYCIIIFTHLDKIIKAKKKKTVDKYLQNANPALIKLLDKCDNRYIAVDNTASDDAKEQTLKDLSDKISKMIAKNGERFYTTSEFQQVAMQLKKVAKETRCKFNPLKSDGTVNVLPEVEKIVACELDIS</sequence>
<keyword evidence="6" id="KW-0547">Nucleotide-binding</keyword>
<keyword evidence="15" id="KW-1185">Reference proteome</keyword>
<evidence type="ECO:0000313" key="14">
    <source>
        <dbReference type="EMBL" id="CAF4061194.1"/>
    </source>
</evidence>
<dbReference type="SUPFAM" id="SSF56399">
    <property type="entry name" value="ADP-ribosylation"/>
    <property type="match status" value="1"/>
</dbReference>
<protein>
    <recommendedName>
        <fullName evidence="9">NAD(P)(+)--arginine ADP-ribosyltransferase</fullName>
        <ecNumber evidence="9">2.4.2.31</ecNumber>
    </recommendedName>
    <alternativeName>
        <fullName evidence="9">Mono(ADP-ribosyl)transferase</fullName>
    </alternativeName>
</protein>
<evidence type="ECO:0000313" key="11">
    <source>
        <dbReference type="EMBL" id="CAF1243553.1"/>
    </source>
</evidence>
<evidence type="ECO:0000256" key="5">
    <source>
        <dbReference type="ARBA" id="ARBA00022695"/>
    </source>
</evidence>
<dbReference type="Proteomes" id="UP000681722">
    <property type="component" value="Unassembled WGS sequence"/>
</dbReference>
<dbReference type="Proteomes" id="UP000677228">
    <property type="component" value="Unassembled WGS sequence"/>
</dbReference>
<evidence type="ECO:0000256" key="7">
    <source>
        <dbReference type="ARBA" id="ARBA00023134"/>
    </source>
</evidence>
<dbReference type="Pfam" id="PF01129">
    <property type="entry name" value="ART"/>
    <property type="match status" value="1"/>
</dbReference>
<keyword evidence="9" id="KW-0521">NADP</keyword>
<comment type="similarity">
    <text evidence="1">Belongs to the TRAFAC class TrmE-Era-EngA-EngB-Septin-like GTPase superfamily. AIG1/Toc34/Toc159-like paraseptin GTPase family. IAN subfamily.</text>
</comment>
<dbReference type="FunFam" id="3.40.50.300:FF:000366">
    <property type="entry name" value="GTPase, IMAP family member 2"/>
    <property type="match status" value="1"/>
</dbReference>
<keyword evidence="3 9" id="KW-0328">Glycosyltransferase</keyword>
<dbReference type="GO" id="GO:0005525">
    <property type="term" value="F:GTP binding"/>
    <property type="evidence" value="ECO:0007669"/>
    <property type="project" value="UniProtKB-KW"/>
</dbReference>
<evidence type="ECO:0000256" key="6">
    <source>
        <dbReference type="ARBA" id="ARBA00022741"/>
    </source>
</evidence>
<evidence type="ECO:0000313" key="13">
    <source>
        <dbReference type="EMBL" id="CAF4008013.1"/>
    </source>
</evidence>
<dbReference type="Gene3D" id="3.40.50.300">
    <property type="entry name" value="P-loop containing nucleotide triphosphate hydrolases"/>
    <property type="match status" value="1"/>
</dbReference>
<comment type="catalytic activity">
    <reaction evidence="8 9">
        <text>L-arginyl-[protein] + NAD(+) = N(omega)-(ADP-D-ribosyl)-L-arginyl-[protein] + nicotinamide + H(+)</text>
        <dbReference type="Rhea" id="RHEA:19149"/>
        <dbReference type="Rhea" id="RHEA-COMP:10532"/>
        <dbReference type="Rhea" id="RHEA-COMP:15087"/>
        <dbReference type="ChEBI" id="CHEBI:15378"/>
        <dbReference type="ChEBI" id="CHEBI:17154"/>
        <dbReference type="ChEBI" id="CHEBI:29965"/>
        <dbReference type="ChEBI" id="CHEBI:57540"/>
        <dbReference type="ChEBI" id="CHEBI:142554"/>
        <dbReference type="EC" id="2.4.2.31"/>
    </reaction>
</comment>
<organism evidence="11 15">
    <name type="scientific">Didymodactylos carnosus</name>
    <dbReference type="NCBI Taxonomy" id="1234261"/>
    <lineage>
        <taxon>Eukaryota</taxon>
        <taxon>Metazoa</taxon>
        <taxon>Spiralia</taxon>
        <taxon>Gnathifera</taxon>
        <taxon>Rotifera</taxon>
        <taxon>Eurotatoria</taxon>
        <taxon>Bdelloidea</taxon>
        <taxon>Philodinida</taxon>
        <taxon>Philodinidae</taxon>
        <taxon>Didymodactylos</taxon>
    </lineage>
</organism>
<evidence type="ECO:0000256" key="3">
    <source>
        <dbReference type="ARBA" id="ARBA00022676"/>
    </source>
</evidence>
<gene>
    <name evidence="11" type="ORF">GPM918_LOCUS25777</name>
    <name evidence="12" type="ORF">OVA965_LOCUS26414</name>
    <name evidence="13" type="ORF">SRO942_LOCUS25819</name>
    <name evidence="14" type="ORF">TMI583_LOCUS27154</name>
</gene>
<evidence type="ECO:0000256" key="8">
    <source>
        <dbReference type="ARBA" id="ARBA00047597"/>
    </source>
</evidence>
<name>A0A814ZM99_9BILA</name>
<evidence type="ECO:0000256" key="4">
    <source>
        <dbReference type="ARBA" id="ARBA00022679"/>
    </source>
</evidence>
<dbReference type="EMBL" id="CAJNOQ010010124">
    <property type="protein sequence ID" value="CAF1243553.1"/>
    <property type="molecule type" value="Genomic_DNA"/>
</dbReference>
<dbReference type="Proteomes" id="UP000663829">
    <property type="component" value="Unassembled WGS sequence"/>
</dbReference>
<dbReference type="AlphaFoldDB" id="A0A814ZM99"/>
<dbReference type="Proteomes" id="UP000682733">
    <property type="component" value="Unassembled WGS sequence"/>
</dbReference>
<dbReference type="GO" id="GO:0016779">
    <property type="term" value="F:nucleotidyltransferase activity"/>
    <property type="evidence" value="ECO:0007669"/>
    <property type="project" value="UniProtKB-KW"/>
</dbReference>
<dbReference type="InterPro" id="IPR045058">
    <property type="entry name" value="GIMA/IAN/Toc"/>
</dbReference>
<evidence type="ECO:0000259" key="10">
    <source>
        <dbReference type="PROSITE" id="PS51720"/>
    </source>
</evidence>
<dbReference type="GO" id="GO:0106274">
    <property type="term" value="F:NAD+-protein-arginine ADP-ribosyltransferase activity"/>
    <property type="evidence" value="ECO:0007669"/>
    <property type="project" value="UniProtKB-EC"/>
</dbReference>
<evidence type="ECO:0000313" key="15">
    <source>
        <dbReference type="Proteomes" id="UP000663829"/>
    </source>
</evidence>
<dbReference type="PANTHER" id="PTHR10903:SF188">
    <property type="entry name" value="GTPASE IMAP FAMILY MEMBER 2-LIKE-RELATED"/>
    <property type="match status" value="1"/>
</dbReference>
<reference evidence="11" key="1">
    <citation type="submission" date="2021-02" db="EMBL/GenBank/DDBJ databases">
        <authorList>
            <person name="Nowell W R."/>
        </authorList>
    </citation>
    <scope>NUCLEOTIDE SEQUENCE</scope>
</reference>
<keyword evidence="5" id="KW-0548">Nucleotidyltransferase</keyword>
<comment type="similarity">
    <text evidence="2 9">Belongs to the Arg-specific ADP-ribosyltransferase family.</text>
</comment>
<dbReference type="InterPro" id="IPR027417">
    <property type="entry name" value="P-loop_NTPase"/>
</dbReference>
<dbReference type="InterPro" id="IPR000768">
    <property type="entry name" value="ART"/>
</dbReference>
<dbReference type="Pfam" id="PF04548">
    <property type="entry name" value="AIG1"/>
    <property type="match status" value="1"/>
</dbReference>
<keyword evidence="9" id="KW-0520">NAD</keyword>
<dbReference type="EMBL" id="CAJOBC010011419">
    <property type="protein sequence ID" value="CAF4008013.1"/>
    <property type="molecule type" value="Genomic_DNA"/>
</dbReference>
<dbReference type="PANTHER" id="PTHR10903">
    <property type="entry name" value="GTPASE, IMAP FAMILY MEMBER-RELATED"/>
    <property type="match status" value="1"/>
</dbReference>
<dbReference type="PROSITE" id="PS51720">
    <property type="entry name" value="G_AIG1"/>
    <property type="match status" value="1"/>
</dbReference>